<reference evidence="1" key="1">
    <citation type="submission" date="2019-04" db="EMBL/GenBank/DDBJ databases">
        <title>Genome assembly of Zosterops borbonicus 15179.</title>
        <authorList>
            <person name="Leroy T."/>
            <person name="Anselmetti Y."/>
            <person name="Tilak M.-K."/>
            <person name="Nabholz B."/>
        </authorList>
    </citation>
    <scope>NUCLEOTIDE SEQUENCE</scope>
    <source>
        <strain evidence="1">HGM_15179</strain>
        <tissue evidence="1">Muscle</tissue>
    </source>
</reference>
<organism evidence="1 2">
    <name type="scientific">Zosterops borbonicus</name>
    <dbReference type="NCBI Taxonomy" id="364589"/>
    <lineage>
        <taxon>Eukaryota</taxon>
        <taxon>Metazoa</taxon>
        <taxon>Chordata</taxon>
        <taxon>Craniata</taxon>
        <taxon>Vertebrata</taxon>
        <taxon>Euteleostomi</taxon>
        <taxon>Archelosauria</taxon>
        <taxon>Archosauria</taxon>
        <taxon>Dinosauria</taxon>
        <taxon>Saurischia</taxon>
        <taxon>Theropoda</taxon>
        <taxon>Coelurosauria</taxon>
        <taxon>Aves</taxon>
        <taxon>Neognathae</taxon>
        <taxon>Neoaves</taxon>
        <taxon>Telluraves</taxon>
        <taxon>Australaves</taxon>
        <taxon>Passeriformes</taxon>
        <taxon>Sylvioidea</taxon>
        <taxon>Zosteropidae</taxon>
        <taxon>Zosterops</taxon>
    </lineage>
</organism>
<comment type="caution">
    <text evidence="1">The sequence shown here is derived from an EMBL/GenBank/DDBJ whole genome shotgun (WGS) entry which is preliminary data.</text>
</comment>
<accession>A0A8K1GFA9</accession>
<protein>
    <submittedName>
        <fullName evidence="1">Uncharacterized protein</fullName>
    </submittedName>
</protein>
<proteinExistence type="predicted"/>
<dbReference type="Proteomes" id="UP000796761">
    <property type="component" value="Unassembled WGS sequence"/>
</dbReference>
<gene>
    <name evidence="1" type="ORF">HGM15179_010038</name>
</gene>
<evidence type="ECO:0000313" key="1">
    <source>
        <dbReference type="EMBL" id="TRZ17048.1"/>
    </source>
</evidence>
<dbReference type="EMBL" id="SWJQ01000286">
    <property type="protein sequence ID" value="TRZ17048.1"/>
    <property type="molecule type" value="Genomic_DNA"/>
</dbReference>
<evidence type="ECO:0000313" key="2">
    <source>
        <dbReference type="Proteomes" id="UP000796761"/>
    </source>
</evidence>
<dbReference type="AlphaFoldDB" id="A0A8K1GFA9"/>
<keyword evidence="2" id="KW-1185">Reference proteome</keyword>
<name>A0A8K1GFA9_9PASS</name>
<sequence length="164" mass="17331">MPSNRRKAQHSSVMGSVRLAALRRSGAGATHRPPAMNQAAQGKDMDSAHLDFSRAFGTVPQKILTGPLSQVKRLRTAASGQPGRENAQEGSHCCTSIPGRRMQDRPGSFPAAVGENQWAQTELSLSLRIPQNPFEAGQALAQAAQKGCGVSILGDIKKMVAGGF</sequence>